<feature type="non-terminal residue" evidence="1">
    <location>
        <position position="1"/>
    </location>
</feature>
<name>C0XTL8_CORLD</name>
<dbReference type="EMBL" id="ACHJ01000144">
    <property type="protein sequence ID" value="EEI16437.1"/>
    <property type="molecule type" value="Genomic_DNA"/>
</dbReference>
<proteinExistence type="predicted"/>
<organism evidence="1 2">
    <name type="scientific">Corynebacterium lipophiloflavum (strain ATCC 700352 / DSM 44291 / CCUG 37336 / JCM 10383 / DMMZ 1944)</name>
    <dbReference type="NCBI Taxonomy" id="525263"/>
    <lineage>
        <taxon>Bacteria</taxon>
        <taxon>Bacillati</taxon>
        <taxon>Actinomycetota</taxon>
        <taxon>Actinomycetes</taxon>
        <taxon>Mycobacteriales</taxon>
        <taxon>Corynebacteriaceae</taxon>
        <taxon>Corynebacterium</taxon>
    </lineage>
</organism>
<evidence type="ECO:0000313" key="2">
    <source>
        <dbReference type="Proteomes" id="UP000006196"/>
    </source>
</evidence>
<keyword evidence="2" id="KW-1185">Reference proteome</keyword>
<dbReference type="Proteomes" id="UP000006196">
    <property type="component" value="Unassembled WGS sequence"/>
</dbReference>
<sequence>VSRELSGGVGADMSEIAVVVIAVEGLKALPTKDLVQLGQRPRPAKPFVMPINRTHELVD</sequence>
<protein>
    <submittedName>
        <fullName evidence="1">Uncharacterized protein</fullName>
    </submittedName>
</protein>
<accession>C0XTL8</accession>
<evidence type="ECO:0000313" key="1">
    <source>
        <dbReference type="EMBL" id="EEI16437.1"/>
    </source>
</evidence>
<gene>
    <name evidence="1" type="ORF">HMPREF0298_1788</name>
</gene>
<comment type="caution">
    <text evidence="1">The sequence shown here is derived from an EMBL/GenBank/DDBJ whole genome shotgun (WGS) entry which is preliminary data.</text>
</comment>
<dbReference type="HOGENOM" id="CLU_2946978_0_0_11"/>
<reference evidence="1" key="1">
    <citation type="submission" date="2009-01" db="EMBL/GenBank/DDBJ databases">
        <authorList>
            <person name="Qin X."/>
            <person name="Bachman B."/>
            <person name="Battles P."/>
            <person name="Bell A."/>
            <person name="Bess C."/>
            <person name="Bickham C."/>
            <person name="Chaboub L."/>
            <person name="Chen D."/>
            <person name="Coyle M."/>
            <person name="Deiros D.R."/>
            <person name="Dinh H."/>
            <person name="Forbes L."/>
            <person name="Fowler G."/>
            <person name="Francisco L."/>
            <person name="Fu Q."/>
            <person name="Gubbala S."/>
            <person name="Hale W."/>
            <person name="Han Y."/>
            <person name="Hemphill L."/>
            <person name="Highlander S.K."/>
            <person name="Hirani K."/>
            <person name="Hogues M."/>
            <person name="Jackson L."/>
            <person name="Jakkamsetti A."/>
            <person name="Javaid M."/>
            <person name="Jiang H."/>
            <person name="Korchina V."/>
            <person name="Kovar C."/>
            <person name="Lara F."/>
            <person name="Lee S."/>
            <person name="Mata R."/>
            <person name="Mathew T."/>
            <person name="Moen C."/>
            <person name="Morales K."/>
            <person name="Munidasa M."/>
            <person name="Nazareth L."/>
            <person name="Ngo R."/>
            <person name="Nguyen L."/>
            <person name="Okwuonu G."/>
            <person name="Ongeri F."/>
            <person name="Patil S."/>
            <person name="Petrosino J."/>
            <person name="Pham C."/>
            <person name="Pham P."/>
            <person name="Pu L.-L."/>
            <person name="Puazo M."/>
            <person name="Raj R."/>
            <person name="Reid J."/>
            <person name="Rouhana J."/>
            <person name="Saada N."/>
            <person name="Shang Y."/>
            <person name="Simmons D."/>
            <person name="Thornton R."/>
            <person name="Warren J."/>
            <person name="Weissenberger G."/>
            <person name="Zhang J."/>
            <person name="Zhang L."/>
            <person name="Zhou C."/>
            <person name="Zhu D."/>
            <person name="Muzny D."/>
            <person name="Worley K."/>
            <person name="Gibbs R."/>
        </authorList>
    </citation>
    <scope>NUCLEOTIDE SEQUENCE [LARGE SCALE GENOMIC DNA]</scope>
    <source>
        <strain evidence="1">DSM 44291</strain>
    </source>
</reference>
<dbReference type="AlphaFoldDB" id="C0XTL8"/>